<comment type="similarity">
    <text evidence="1 10">Belongs to the thymidylate kinase family.</text>
</comment>
<evidence type="ECO:0000313" key="12">
    <source>
        <dbReference type="EMBL" id="MBA8929450.1"/>
    </source>
</evidence>
<evidence type="ECO:0000256" key="4">
    <source>
        <dbReference type="ARBA" id="ARBA00022679"/>
    </source>
</evidence>
<evidence type="ECO:0000256" key="3">
    <source>
        <dbReference type="ARBA" id="ARBA00017144"/>
    </source>
</evidence>
<comment type="function">
    <text evidence="10">Phosphorylation of dTMP to form dTDP in both de novo and salvage pathways of dTTP synthesis.</text>
</comment>
<gene>
    <name evidence="10" type="primary">tmk</name>
    <name evidence="12" type="ORF">BC739_006668</name>
</gene>
<sequence length="213" mass="22509">MTTPGMKAGRWPGRLITLDGPGGVGKSSTATALASLLTARGIAVTATCQPSHAALGALARHGTDTYRGMALACLCAADRHHQLATEILPALRAGVSVVCDRYLPSSLVLQGLDGIGADTIWALNCGVYRPDLAVILTADPTVLARRLRERGGHSRFERDPANTVREARLYRDALTQVRARGWPAHTVDATTATPDTVATTIADHLADLEPVCR</sequence>
<evidence type="ECO:0000256" key="1">
    <source>
        <dbReference type="ARBA" id="ARBA00009776"/>
    </source>
</evidence>
<protein>
    <recommendedName>
        <fullName evidence="3 10">Thymidylate kinase</fullName>
        <ecNumber evidence="2 10">2.7.4.9</ecNumber>
    </recommendedName>
    <alternativeName>
        <fullName evidence="10">dTMP kinase</fullName>
    </alternativeName>
</protein>
<evidence type="ECO:0000256" key="9">
    <source>
        <dbReference type="ARBA" id="ARBA00048743"/>
    </source>
</evidence>
<dbReference type="PANTHER" id="PTHR10344:SF4">
    <property type="entry name" value="UMP-CMP KINASE 2, MITOCHONDRIAL"/>
    <property type="match status" value="1"/>
</dbReference>
<dbReference type="EMBL" id="JACJID010000005">
    <property type="protein sequence ID" value="MBA8929450.1"/>
    <property type="molecule type" value="Genomic_DNA"/>
</dbReference>
<dbReference type="CDD" id="cd01672">
    <property type="entry name" value="TMPK"/>
    <property type="match status" value="1"/>
</dbReference>
<evidence type="ECO:0000256" key="2">
    <source>
        <dbReference type="ARBA" id="ARBA00012980"/>
    </source>
</evidence>
<dbReference type="HAMAP" id="MF_00165">
    <property type="entry name" value="Thymidylate_kinase"/>
    <property type="match status" value="1"/>
</dbReference>
<dbReference type="Gene3D" id="3.40.50.300">
    <property type="entry name" value="P-loop containing nucleotide triphosphate hydrolases"/>
    <property type="match status" value="1"/>
</dbReference>
<comment type="caution">
    <text evidence="12">The sequence shown here is derived from an EMBL/GenBank/DDBJ whole genome shotgun (WGS) entry which is preliminary data.</text>
</comment>
<reference evidence="12 13" key="1">
    <citation type="submission" date="2020-08" db="EMBL/GenBank/DDBJ databases">
        <title>Genomic Encyclopedia of Archaeal and Bacterial Type Strains, Phase II (KMG-II): from individual species to whole genera.</title>
        <authorList>
            <person name="Goeker M."/>
        </authorList>
    </citation>
    <scope>NUCLEOTIDE SEQUENCE [LARGE SCALE GENOMIC DNA]</scope>
    <source>
        <strain evidence="12 13">DSM 43850</strain>
    </source>
</reference>
<dbReference type="InterPro" id="IPR018094">
    <property type="entry name" value="Thymidylate_kinase"/>
</dbReference>
<dbReference type="InterPro" id="IPR027417">
    <property type="entry name" value="P-loop_NTPase"/>
</dbReference>
<dbReference type="RefSeq" id="WP_182839368.1">
    <property type="nucleotide sequence ID" value="NZ_BAAABQ010000004.1"/>
</dbReference>
<dbReference type="PANTHER" id="PTHR10344">
    <property type="entry name" value="THYMIDYLATE KINASE"/>
    <property type="match status" value="1"/>
</dbReference>
<proteinExistence type="inferred from homology"/>
<evidence type="ECO:0000259" key="11">
    <source>
        <dbReference type="Pfam" id="PF02223"/>
    </source>
</evidence>
<evidence type="ECO:0000256" key="10">
    <source>
        <dbReference type="HAMAP-Rule" id="MF_00165"/>
    </source>
</evidence>
<evidence type="ECO:0000256" key="5">
    <source>
        <dbReference type="ARBA" id="ARBA00022727"/>
    </source>
</evidence>
<dbReference type="Pfam" id="PF02223">
    <property type="entry name" value="Thymidylate_kin"/>
    <property type="match status" value="1"/>
</dbReference>
<evidence type="ECO:0000256" key="6">
    <source>
        <dbReference type="ARBA" id="ARBA00022741"/>
    </source>
</evidence>
<evidence type="ECO:0000313" key="13">
    <source>
        <dbReference type="Proteomes" id="UP000517916"/>
    </source>
</evidence>
<keyword evidence="6 10" id="KW-0547">Nucleotide-binding</keyword>
<dbReference type="NCBIfam" id="TIGR00041">
    <property type="entry name" value="DTMP_kinase"/>
    <property type="match status" value="1"/>
</dbReference>
<organism evidence="12 13">
    <name type="scientific">Kutzneria viridogrisea</name>
    <dbReference type="NCBI Taxonomy" id="47990"/>
    <lineage>
        <taxon>Bacteria</taxon>
        <taxon>Bacillati</taxon>
        <taxon>Actinomycetota</taxon>
        <taxon>Actinomycetes</taxon>
        <taxon>Pseudonocardiales</taxon>
        <taxon>Pseudonocardiaceae</taxon>
        <taxon>Kutzneria</taxon>
    </lineage>
</organism>
<dbReference type="Proteomes" id="UP000517916">
    <property type="component" value="Unassembled WGS sequence"/>
</dbReference>
<dbReference type="EC" id="2.7.4.9" evidence="2 10"/>
<evidence type="ECO:0000256" key="7">
    <source>
        <dbReference type="ARBA" id="ARBA00022777"/>
    </source>
</evidence>
<comment type="catalytic activity">
    <reaction evidence="9 10">
        <text>dTMP + ATP = dTDP + ADP</text>
        <dbReference type="Rhea" id="RHEA:13517"/>
        <dbReference type="ChEBI" id="CHEBI:30616"/>
        <dbReference type="ChEBI" id="CHEBI:58369"/>
        <dbReference type="ChEBI" id="CHEBI:63528"/>
        <dbReference type="ChEBI" id="CHEBI:456216"/>
        <dbReference type="EC" id="2.7.4.9"/>
    </reaction>
</comment>
<keyword evidence="4 10" id="KW-0808">Transferase</keyword>
<keyword evidence="8 10" id="KW-0067">ATP-binding</keyword>
<keyword evidence="5 10" id="KW-0545">Nucleotide biosynthesis</keyword>
<evidence type="ECO:0000256" key="8">
    <source>
        <dbReference type="ARBA" id="ARBA00022840"/>
    </source>
</evidence>
<dbReference type="SUPFAM" id="SSF52540">
    <property type="entry name" value="P-loop containing nucleoside triphosphate hydrolases"/>
    <property type="match status" value="1"/>
</dbReference>
<comment type="caution">
    <text evidence="10">Lacks conserved residue(s) required for the propagation of feature annotation.</text>
</comment>
<keyword evidence="13" id="KW-1185">Reference proteome</keyword>
<keyword evidence="7 10" id="KW-0418">Kinase</keyword>
<dbReference type="InterPro" id="IPR039430">
    <property type="entry name" value="Thymidylate_kin-like_dom"/>
</dbReference>
<name>A0ABR6BRD7_9PSEU</name>
<dbReference type="GO" id="GO:0004798">
    <property type="term" value="F:dTMP kinase activity"/>
    <property type="evidence" value="ECO:0007669"/>
    <property type="project" value="UniProtKB-EC"/>
</dbReference>
<accession>A0ABR6BRD7</accession>
<feature type="domain" description="Thymidylate kinase-like" evidence="11">
    <location>
        <begin position="18"/>
        <end position="173"/>
    </location>
</feature>